<dbReference type="AlphaFoldDB" id="A0A9X2ZE61"/>
<dbReference type="InterPro" id="IPR016181">
    <property type="entry name" value="Acyl_CoA_acyltransferase"/>
</dbReference>
<evidence type="ECO:0000313" key="2">
    <source>
        <dbReference type="EMBL" id="MCV9927216.1"/>
    </source>
</evidence>
<dbReference type="EMBL" id="JAOZEW010000004">
    <property type="protein sequence ID" value="MCV9927216.1"/>
    <property type="molecule type" value="Genomic_DNA"/>
</dbReference>
<sequence>MKEKANLIADNISNLTRLWKTVGTPFQSNHKKDTFEYCKIENSGWPNKLWFNQDLTLGSAEKAIETLQANPNLVIPYWDIYGTNSNEILEAKGLVKKTEQVAMALKLDKPFELQNTLEFKRIWNAEEAKIWADLYPNAFGYVISKEILIHNYNEVQFHLVTYQNQSIGTFMLFQTENNIGIHGVGVIPEMRRKGFAEEIMKYALNIAIDLKAEYALLQASVMGKGIYTKLGFEDLFIIKNYVLKSE</sequence>
<name>A0A9X2ZE61_9FLAO</name>
<dbReference type="PROSITE" id="PS51186">
    <property type="entry name" value="GNAT"/>
    <property type="match status" value="1"/>
</dbReference>
<dbReference type="InterPro" id="IPR000182">
    <property type="entry name" value="GNAT_dom"/>
</dbReference>
<keyword evidence="3" id="KW-1185">Reference proteome</keyword>
<dbReference type="RefSeq" id="WP_264205389.1">
    <property type="nucleotide sequence ID" value="NZ_JAOZEW010000004.1"/>
</dbReference>
<accession>A0A9X2ZE61</accession>
<comment type="caution">
    <text evidence="2">The sequence shown here is derived from an EMBL/GenBank/DDBJ whole genome shotgun (WGS) entry which is preliminary data.</text>
</comment>
<protein>
    <submittedName>
        <fullName evidence="2">GNAT family N-acetyltransferase</fullName>
    </submittedName>
</protein>
<proteinExistence type="predicted"/>
<dbReference type="GO" id="GO:0016747">
    <property type="term" value="F:acyltransferase activity, transferring groups other than amino-acyl groups"/>
    <property type="evidence" value="ECO:0007669"/>
    <property type="project" value="InterPro"/>
</dbReference>
<evidence type="ECO:0000259" key="1">
    <source>
        <dbReference type="PROSITE" id="PS51186"/>
    </source>
</evidence>
<dbReference type="Pfam" id="PF00583">
    <property type="entry name" value="Acetyltransf_1"/>
    <property type="match status" value="1"/>
</dbReference>
<dbReference type="Proteomes" id="UP001151079">
    <property type="component" value="Unassembled WGS sequence"/>
</dbReference>
<evidence type="ECO:0000313" key="3">
    <source>
        <dbReference type="Proteomes" id="UP001151079"/>
    </source>
</evidence>
<organism evidence="2 3">
    <name type="scientific">Flavobacterium shii</name>
    <dbReference type="NCBI Taxonomy" id="2987687"/>
    <lineage>
        <taxon>Bacteria</taxon>
        <taxon>Pseudomonadati</taxon>
        <taxon>Bacteroidota</taxon>
        <taxon>Flavobacteriia</taxon>
        <taxon>Flavobacteriales</taxon>
        <taxon>Flavobacteriaceae</taxon>
        <taxon>Flavobacterium</taxon>
    </lineage>
</organism>
<feature type="domain" description="N-acetyltransferase" evidence="1">
    <location>
        <begin position="117"/>
        <end position="246"/>
    </location>
</feature>
<dbReference type="SUPFAM" id="SSF55729">
    <property type="entry name" value="Acyl-CoA N-acyltransferases (Nat)"/>
    <property type="match status" value="1"/>
</dbReference>
<gene>
    <name evidence="2" type="ORF">OIU83_06110</name>
</gene>
<reference evidence="2" key="1">
    <citation type="submission" date="2022-10" db="EMBL/GenBank/DDBJ databases">
        <title>Two novel species of Flavobacterium.</title>
        <authorList>
            <person name="Liu Q."/>
            <person name="Xin Y.-H."/>
        </authorList>
    </citation>
    <scope>NUCLEOTIDE SEQUENCE</scope>
    <source>
        <strain evidence="2">LS1R49</strain>
    </source>
</reference>
<dbReference type="Gene3D" id="3.40.630.30">
    <property type="match status" value="1"/>
</dbReference>